<sequence>MNDIVSTPPAPASPEGSMVTTGAWWPDVDVNDIRQRVNLRGELPHARLVDAIEWGVIHVTTELTRWASAAIVAGANSLTDVDPLNRVNGAPLLERLFIGAVASTAAARLIERHPDITATREGSDRAEQRYELAAAFRRDATHAIRTMMGRSGTTVELI</sequence>
<reference evidence="1 2" key="1">
    <citation type="submission" date="2019-12" db="EMBL/GenBank/DDBJ databases">
        <title>Genomic-based taxomic classification of the family Erythrobacteraceae.</title>
        <authorList>
            <person name="Xu L."/>
        </authorList>
    </citation>
    <scope>NUCLEOTIDE SEQUENCE [LARGE SCALE GENOMIC DNA]</scope>
    <source>
        <strain evidence="1 2">LMG 29518</strain>
    </source>
</reference>
<name>A0A6I4T1T2_9SPHN</name>
<dbReference type="RefSeq" id="WP_160735222.1">
    <property type="nucleotide sequence ID" value="NZ_WTYT01000001.1"/>
</dbReference>
<gene>
    <name evidence="1" type="ORF">GRI91_03615</name>
</gene>
<protein>
    <recommendedName>
        <fullName evidence="3">Head completion/stabilization protein</fullName>
    </recommendedName>
</protein>
<organism evidence="1 2">
    <name type="scientific">Altericroceibacterium endophyticum</name>
    <dbReference type="NCBI Taxonomy" id="1808508"/>
    <lineage>
        <taxon>Bacteria</taxon>
        <taxon>Pseudomonadati</taxon>
        <taxon>Pseudomonadota</taxon>
        <taxon>Alphaproteobacteria</taxon>
        <taxon>Sphingomonadales</taxon>
        <taxon>Erythrobacteraceae</taxon>
        <taxon>Altericroceibacterium</taxon>
    </lineage>
</organism>
<evidence type="ECO:0000313" key="2">
    <source>
        <dbReference type="Proteomes" id="UP000438476"/>
    </source>
</evidence>
<proteinExistence type="predicted"/>
<dbReference type="AlphaFoldDB" id="A0A6I4T1T2"/>
<keyword evidence="2" id="KW-1185">Reference proteome</keyword>
<accession>A0A6I4T1T2</accession>
<dbReference type="Proteomes" id="UP000438476">
    <property type="component" value="Unassembled WGS sequence"/>
</dbReference>
<evidence type="ECO:0008006" key="3">
    <source>
        <dbReference type="Google" id="ProtNLM"/>
    </source>
</evidence>
<comment type="caution">
    <text evidence="1">The sequence shown here is derived from an EMBL/GenBank/DDBJ whole genome shotgun (WGS) entry which is preliminary data.</text>
</comment>
<dbReference type="Pfam" id="PF05926">
    <property type="entry name" value="Phage_GPL"/>
    <property type="match status" value="1"/>
</dbReference>
<dbReference type="EMBL" id="WTYT01000001">
    <property type="protein sequence ID" value="MXO64838.1"/>
    <property type="molecule type" value="Genomic_DNA"/>
</dbReference>
<dbReference type="OrthoDB" id="6312934at2"/>
<evidence type="ECO:0000313" key="1">
    <source>
        <dbReference type="EMBL" id="MXO64838.1"/>
    </source>
</evidence>
<dbReference type="InterPro" id="IPR009225">
    <property type="entry name" value="Phage_head_completion_GpL"/>
</dbReference>